<keyword evidence="5" id="KW-0998">Cell outer membrane</keyword>
<dbReference type="RefSeq" id="WP_013407113.1">
    <property type="nucleotide sequence ID" value="NC_014655.1"/>
</dbReference>
<evidence type="ECO:0000313" key="8">
    <source>
        <dbReference type="EMBL" id="ADQ16058.1"/>
    </source>
</evidence>
<sequence>MKNIVYKIAIIIVVAVSSACENHLRIVQPGATSVENFYKTDKDAEEAIAAVYASWRASLYGQFWLKNLLSDDVICGGGSRGDNSMYEQINEYNFGAANTTVSSTFAQYYNAIYLANLIINRIEPDSDVKKRAVAEAKTIRAAVYFDLVTLWGNVPLVTMELSPDEYQQPNGDKNALWNLIETDYKDALQSNSLPQKGSAANTAQPARLTSDAARAFLGKAQLFQGKNEEAFENLSTVINDGKHGLVADYENVLRAVSDFSSESVFEFNSIGDDNNAFEQGNTLWGIMNGYRSDKLNLSGYFTGLHGIYPSGWGFGNPTSALYQAFLAEEGAEGYRLNNTIKTYKQLNNVGIALNPGSSLYGNEGYFNWKHRYLGSEVLVASFGFSTTANFRVLRYAEVLLLAAEAAVQTGRNAQALSYINQIRSRAKLKALDNVSLDNIKTEKRLELCFEGVRFQDLVRWGDTHFLEKQGEKVPTFTGLNNDGSHTIIYPYSNQTFGFKKGKNELLPFPEHEMNVNKNIKQNPGW</sequence>
<dbReference type="EMBL" id="CP002305">
    <property type="protein sequence ID" value="ADQ16058.1"/>
    <property type="molecule type" value="Genomic_DNA"/>
</dbReference>
<evidence type="ECO:0000256" key="2">
    <source>
        <dbReference type="ARBA" id="ARBA00006275"/>
    </source>
</evidence>
<dbReference type="Proteomes" id="UP000007435">
    <property type="component" value="Chromosome"/>
</dbReference>
<dbReference type="InterPro" id="IPR033985">
    <property type="entry name" value="SusD-like_N"/>
</dbReference>
<evidence type="ECO:0000259" key="6">
    <source>
        <dbReference type="Pfam" id="PF07980"/>
    </source>
</evidence>
<evidence type="ECO:0000256" key="1">
    <source>
        <dbReference type="ARBA" id="ARBA00004442"/>
    </source>
</evidence>
<evidence type="ECO:0000256" key="4">
    <source>
        <dbReference type="ARBA" id="ARBA00023136"/>
    </source>
</evidence>
<protein>
    <submittedName>
        <fullName evidence="8">RagB/SusD domain protein</fullName>
    </submittedName>
</protein>
<keyword evidence="9" id="KW-1185">Reference proteome</keyword>
<name>E4RUQ7_LEAB4</name>
<dbReference type="AlphaFoldDB" id="E4RUQ7"/>
<gene>
    <name evidence="8" type="ordered locus">Lbys_0271</name>
</gene>
<comment type="similarity">
    <text evidence="2">Belongs to the SusD family.</text>
</comment>
<comment type="subcellular location">
    <subcellularLocation>
        <location evidence="1">Cell outer membrane</location>
    </subcellularLocation>
</comment>
<dbReference type="SUPFAM" id="SSF48452">
    <property type="entry name" value="TPR-like"/>
    <property type="match status" value="1"/>
</dbReference>
<dbReference type="eggNOG" id="COG0446">
    <property type="taxonomic scope" value="Bacteria"/>
</dbReference>
<reference key="1">
    <citation type="submission" date="2010-11" db="EMBL/GenBank/DDBJ databases">
        <title>The complete genome of Leadbetterella byssophila DSM 17132.</title>
        <authorList>
            <consortium name="US DOE Joint Genome Institute (JGI-PGF)"/>
            <person name="Lucas S."/>
            <person name="Copeland A."/>
            <person name="Lapidus A."/>
            <person name="Glavina del Rio T."/>
            <person name="Dalin E."/>
            <person name="Tice H."/>
            <person name="Bruce D."/>
            <person name="Goodwin L."/>
            <person name="Pitluck S."/>
            <person name="Kyrpides N."/>
            <person name="Mavromatis K."/>
            <person name="Ivanova N."/>
            <person name="Teshima H."/>
            <person name="Brettin T."/>
            <person name="Detter J.C."/>
            <person name="Han C."/>
            <person name="Tapia R."/>
            <person name="Land M."/>
            <person name="Hauser L."/>
            <person name="Markowitz V."/>
            <person name="Cheng J.-F."/>
            <person name="Hugenholtz P."/>
            <person name="Woyke T."/>
            <person name="Wu D."/>
            <person name="Tindall B."/>
            <person name="Pomrenke H.G."/>
            <person name="Brambilla E."/>
            <person name="Klenk H.-P."/>
            <person name="Eisen J.A."/>
        </authorList>
    </citation>
    <scope>NUCLEOTIDE SEQUENCE [LARGE SCALE GENOMIC DNA]</scope>
    <source>
        <strain>DSM 17132</strain>
    </source>
</reference>
<keyword evidence="3" id="KW-0732">Signal</keyword>
<evidence type="ECO:0000256" key="5">
    <source>
        <dbReference type="ARBA" id="ARBA00023237"/>
    </source>
</evidence>
<feature type="domain" description="RagB/SusD" evidence="6">
    <location>
        <begin position="385"/>
        <end position="525"/>
    </location>
</feature>
<dbReference type="OrthoDB" id="9792139at2"/>
<reference evidence="8 9" key="2">
    <citation type="journal article" date="2011" name="Stand. Genomic Sci.">
        <title>Complete genome sequence of Leadbetterella byssophila type strain (4M15).</title>
        <authorList>
            <person name="Abt B."/>
            <person name="Teshima H."/>
            <person name="Lucas S."/>
            <person name="Lapidus A."/>
            <person name="Del Rio T.G."/>
            <person name="Nolan M."/>
            <person name="Tice H."/>
            <person name="Cheng J.F."/>
            <person name="Pitluck S."/>
            <person name="Liolios K."/>
            <person name="Pagani I."/>
            <person name="Ivanova N."/>
            <person name="Mavromatis K."/>
            <person name="Pati A."/>
            <person name="Tapia R."/>
            <person name="Han C."/>
            <person name="Goodwin L."/>
            <person name="Chen A."/>
            <person name="Palaniappan K."/>
            <person name="Land M."/>
            <person name="Hauser L."/>
            <person name="Chang Y.J."/>
            <person name="Jeffries C.D."/>
            <person name="Rohde M."/>
            <person name="Goker M."/>
            <person name="Tindall B.J."/>
            <person name="Detter J.C."/>
            <person name="Woyke T."/>
            <person name="Bristow J."/>
            <person name="Eisen J.A."/>
            <person name="Markowitz V."/>
            <person name="Hugenholtz P."/>
            <person name="Klenk H.P."/>
            <person name="Kyrpides N.C."/>
        </authorList>
    </citation>
    <scope>NUCLEOTIDE SEQUENCE [LARGE SCALE GENOMIC DNA]</scope>
    <source>
        <strain evidence="9">DSM 17132 / JCM 16389 / KACC 11308 / NBRC 106382 / 4M15</strain>
    </source>
</reference>
<dbReference type="InterPro" id="IPR011990">
    <property type="entry name" value="TPR-like_helical_dom_sf"/>
</dbReference>
<dbReference type="Pfam" id="PF07980">
    <property type="entry name" value="SusD_RagB"/>
    <property type="match status" value="1"/>
</dbReference>
<keyword evidence="4" id="KW-0472">Membrane</keyword>
<dbReference type="InterPro" id="IPR012944">
    <property type="entry name" value="SusD_RagB_dom"/>
</dbReference>
<evidence type="ECO:0000313" key="9">
    <source>
        <dbReference type="Proteomes" id="UP000007435"/>
    </source>
</evidence>
<dbReference type="HOGENOM" id="CLU_015553_1_0_10"/>
<dbReference type="Pfam" id="PF14322">
    <property type="entry name" value="SusD-like_3"/>
    <property type="match status" value="1"/>
</dbReference>
<feature type="domain" description="SusD-like N-terminal" evidence="7">
    <location>
        <begin position="83"/>
        <end position="219"/>
    </location>
</feature>
<dbReference type="GO" id="GO:0009279">
    <property type="term" value="C:cell outer membrane"/>
    <property type="evidence" value="ECO:0007669"/>
    <property type="project" value="UniProtKB-SubCell"/>
</dbReference>
<proteinExistence type="inferred from homology"/>
<dbReference type="Gene3D" id="1.25.40.390">
    <property type="match status" value="1"/>
</dbReference>
<accession>E4RUQ7</accession>
<organism evidence="8 9">
    <name type="scientific">Leadbetterella byssophila (strain DSM 17132 / JCM 16389 / KACC 11308 / NBRC 106382 / 4M15)</name>
    <dbReference type="NCBI Taxonomy" id="649349"/>
    <lineage>
        <taxon>Bacteria</taxon>
        <taxon>Pseudomonadati</taxon>
        <taxon>Bacteroidota</taxon>
        <taxon>Cytophagia</taxon>
        <taxon>Cytophagales</taxon>
        <taxon>Leadbetterellaceae</taxon>
        <taxon>Leadbetterella</taxon>
    </lineage>
</organism>
<dbReference type="PROSITE" id="PS51257">
    <property type="entry name" value="PROKAR_LIPOPROTEIN"/>
    <property type="match status" value="1"/>
</dbReference>
<dbReference type="STRING" id="649349.Lbys_0271"/>
<evidence type="ECO:0000256" key="3">
    <source>
        <dbReference type="ARBA" id="ARBA00022729"/>
    </source>
</evidence>
<dbReference type="KEGG" id="lby:Lbys_0271"/>
<evidence type="ECO:0000259" key="7">
    <source>
        <dbReference type="Pfam" id="PF14322"/>
    </source>
</evidence>